<accession>A0A8J8JVT0</accession>
<reference evidence="1" key="1">
    <citation type="submission" date="2019-10" db="EMBL/GenBank/DDBJ databases">
        <title>Draft genome sequence of Panacibacter sp. KCS-6.</title>
        <authorList>
            <person name="Yim K.J."/>
        </authorList>
    </citation>
    <scope>NUCLEOTIDE SEQUENCE</scope>
    <source>
        <strain evidence="1">KCS-6</strain>
    </source>
</reference>
<evidence type="ECO:0000313" key="1">
    <source>
        <dbReference type="EMBL" id="NNV57695.1"/>
    </source>
</evidence>
<comment type="caution">
    <text evidence="1">The sequence shown here is derived from an EMBL/GenBank/DDBJ whole genome shotgun (WGS) entry which is preliminary data.</text>
</comment>
<dbReference type="Proteomes" id="UP000598971">
    <property type="component" value="Unassembled WGS sequence"/>
</dbReference>
<dbReference type="RefSeq" id="WP_171609646.1">
    <property type="nucleotide sequence ID" value="NZ_WHPF01000018.1"/>
</dbReference>
<name>A0A8J8JVT0_9BACT</name>
<sequence length="177" mass="20863">MIRNITIFFALLCLCSCRDINENRNIIVFKDNIDTVQNALLHLQILLDSLPHVPEDASFLPHYVLQEDYLYINNFKKHKISDTLKIPRLSKESSKTFMQLILFLDENFISSANKPINSKTWFFSYRQLYNEEYDYIREIVVCSEKNDTLNLSLDNQILDRQKDILLMAPKNAIIDLK</sequence>
<proteinExistence type="predicted"/>
<organism evidence="1 2">
    <name type="scientific">Limnovirga soli</name>
    <dbReference type="NCBI Taxonomy" id="2656915"/>
    <lineage>
        <taxon>Bacteria</taxon>
        <taxon>Pseudomonadati</taxon>
        <taxon>Bacteroidota</taxon>
        <taxon>Chitinophagia</taxon>
        <taxon>Chitinophagales</taxon>
        <taxon>Chitinophagaceae</taxon>
        <taxon>Limnovirga</taxon>
    </lineage>
</organism>
<keyword evidence="2" id="KW-1185">Reference proteome</keyword>
<evidence type="ECO:0000313" key="2">
    <source>
        <dbReference type="Proteomes" id="UP000598971"/>
    </source>
</evidence>
<protein>
    <submittedName>
        <fullName evidence="1">Uncharacterized protein</fullName>
    </submittedName>
</protein>
<gene>
    <name evidence="1" type="ORF">GD597_19660</name>
</gene>
<dbReference type="AlphaFoldDB" id="A0A8J8JVT0"/>
<dbReference type="EMBL" id="WHPF01000018">
    <property type="protein sequence ID" value="NNV57695.1"/>
    <property type="molecule type" value="Genomic_DNA"/>
</dbReference>